<dbReference type="EMBL" id="GG662677">
    <property type="protein sequence ID" value="EAR82317.1"/>
    <property type="molecule type" value="Genomic_DNA"/>
</dbReference>
<dbReference type="PANTHER" id="PTHR11566">
    <property type="entry name" value="DYNAMIN"/>
    <property type="match status" value="1"/>
</dbReference>
<organism evidence="6 7">
    <name type="scientific">Tetrahymena thermophila (strain SB210)</name>
    <dbReference type="NCBI Taxonomy" id="312017"/>
    <lineage>
        <taxon>Eukaryota</taxon>
        <taxon>Sar</taxon>
        <taxon>Alveolata</taxon>
        <taxon>Ciliophora</taxon>
        <taxon>Intramacronucleata</taxon>
        <taxon>Oligohymenophorea</taxon>
        <taxon>Hymenostomatida</taxon>
        <taxon>Tetrahymenina</taxon>
        <taxon>Tetrahymenidae</taxon>
        <taxon>Tetrahymena</taxon>
    </lineage>
</organism>
<evidence type="ECO:0000256" key="1">
    <source>
        <dbReference type="ARBA" id="ARBA00022741"/>
    </source>
</evidence>
<dbReference type="PROSITE" id="PS00410">
    <property type="entry name" value="G_DYNAMIN_1"/>
    <property type="match status" value="1"/>
</dbReference>
<proteinExistence type="inferred from homology"/>
<sequence length="718" mass="83875">MTSSVSTNSFQNIKEVIKVVNNLRDFGVESDKIELPKIVVIGVQSSGKSSLLEQIVQIDFLPRGTGVVTRCPLEIRLIEVTSYAKDFKPYAYFFEERSKTYENFEEVKKRIETITKEQAGVGKKIVDQAITLTIFQTKCPTLTLIDLPGMTLNSIEDQVDVEKVTQDMTLKYIKEETTIILCVIPINQDLENSLALKLARNVDKTGSRTIGVLTMIDIMNPGTNCEKVLRNQQIPLKHRYYGMKPRNQNDINNNITVEQAIKNEQEYFSNHEVYKEFADYTGTAALTHKLSTLLDSHIRHFLPDIFKKIYSTLLQRIESRKKLGDPFPTDINKQQKELRDIINKSLNIFKQAMQDFDLTEVENIEKIQVGERMGRNYVDFLMDHYSEQNRELFIQSLKNVDMKKVQHELQKFRIPVNGFIPFQALQSQIRQHVSHYEHKAKELLESIKEYLKKVLYFCIDQYPYPNHFIKKMIQDLVSKYITKEFKLTKAHIETTFKCYKESIYSTTIDVHGYETNLKQSFVINSLVANQKKSVYEYITKNTNFMKWTIFDIIHKSEQLSGKTISSSEYNDVVLKTDEKYNTDEIMRYSIIFYQYLENFRKQISDQIPQFIQTLFINSLCNSLFLNVVNDIFSNECKEAMEKNLKEDARLTEERKIVAQSLKKLKKAYITLKSLQEKSFDYYSSSSVTCESEDLVLHFECEDTYYDDEDDEDSITTVF</sequence>
<dbReference type="PROSITE" id="PS51388">
    <property type="entry name" value="GED"/>
    <property type="match status" value="1"/>
</dbReference>
<dbReference type="SMART" id="SM00053">
    <property type="entry name" value="DYNc"/>
    <property type="match status" value="1"/>
</dbReference>
<dbReference type="InterPro" id="IPR019762">
    <property type="entry name" value="Dynamin_GTPase_CS"/>
</dbReference>
<dbReference type="PROSITE" id="PS51718">
    <property type="entry name" value="G_DYNAMIN_2"/>
    <property type="match status" value="1"/>
</dbReference>
<keyword evidence="7" id="KW-1185">Reference proteome</keyword>
<dbReference type="KEGG" id="tet:TTHERM_01194760"/>
<comment type="similarity">
    <text evidence="3">Belongs to the TRAFAC class dynamin-like GTPase superfamily. Dynamin/Fzo/YdjA family.</text>
</comment>
<dbReference type="Pfam" id="PF02212">
    <property type="entry name" value="GED"/>
    <property type="match status" value="1"/>
</dbReference>
<dbReference type="Pfam" id="PF01031">
    <property type="entry name" value="Dynamin_M"/>
    <property type="match status" value="1"/>
</dbReference>
<gene>
    <name evidence="6" type="ORF">TTHERM_01194760</name>
</gene>
<dbReference type="PRINTS" id="PR00195">
    <property type="entry name" value="DYNAMIN"/>
</dbReference>
<dbReference type="Proteomes" id="UP000009168">
    <property type="component" value="Unassembled WGS sequence"/>
</dbReference>
<dbReference type="InterPro" id="IPR020850">
    <property type="entry name" value="GED_dom"/>
</dbReference>
<keyword evidence="2 3" id="KW-0342">GTP-binding</keyword>
<dbReference type="GO" id="GO:0005874">
    <property type="term" value="C:microtubule"/>
    <property type="evidence" value="ECO:0007669"/>
    <property type="project" value="TreeGrafter"/>
</dbReference>
<dbReference type="GO" id="GO:0005525">
    <property type="term" value="F:GTP binding"/>
    <property type="evidence" value="ECO:0007669"/>
    <property type="project" value="UniProtKB-KW"/>
</dbReference>
<dbReference type="Pfam" id="PF00350">
    <property type="entry name" value="Dynamin_N"/>
    <property type="match status" value="1"/>
</dbReference>
<dbReference type="InterPro" id="IPR045063">
    <property type="entry name" value="Dynamin_N"/>
</dbReference>
<evidence type="ECO:0000256" key="3">
    <source>
        <dbReference type="RuleBase" id="RU003932"/>
    </source>
</evidence>
<name>Q22AJ9_TETTS</name>
<evidence type="ECO:0000313" key="6">
    <source>
        <dbReference type="EMBL" id="EAR82317.1"/>
    </source>
</evidence>
<dbReference type="InterPro" id="IPR030381">
    <property type="entry name" value="G_DYNAMIN_dom"/>
</dbReference>
<dbReference type="Gene3D" id="1.20.120.1240">
    <property type="entry name" value="Dynamin, middle domain"/>
    <property type="match status" value="1"/>
</dbReference>
<evidence type="ECO:0000256" key="2">
    <source>
        <dbReference type="ARBA" id="ARBA00023134"/>
    </source>
</evidence>
<evidence type="ECO:0000313" key="7">
    <source>
        <dbReference type="Proteomes" id="UP000009168"/>
    </source>
</evidence>
<dbReference type="Gene3D" id="3.40.50.300">
    <property type="entry name" value="P-loop containing nucleotide triphosphate hydrolases"/>
    <property type="match status" value="1"/>
</dbReference>
<dbReference type="eggNOG" id="KOG0446">
    <property type="taxonomic scope" value="Eukaryota"/>
</dbReference>
<dbReference type="InterPro" id="IPR000375">
    <property type="entry name" value="Dynamin_stalk"/>
</dbReference>
<dbReference type="RefSeq" id="XP_001029980.1">
    <property type="nucleotide sequence ID" value="XM_001029980.3"/>
</dbReference>
<dbReference type="InParanoid" id="Q22AJ9"/>
<protein>
    <submittedName>
        <fullName evidence="6">Dynamin central region family protein</fullName>
    </submittedName>
</protein>
<evidence type="ECO:0000259" key="5">
    <source>
        <dbReference type="PROSITE" id="PS51718"/>
    </source>
</evidence>
<dbReference type="CDD" id="cd08771">
    <property type="entry name" value="DLP_1"/>
    <property type="match status" value="1"/>
</dbReference>
<dbReference type="AlphaFoldDB" id="Q22AJ9"/>
<dbReference type="PANTHER" id="PTHR11566:SF233">
    <property type="entry name" value="CHROMOSOME UNDETERMINED SCAFFOLD_59, WHOLE GENOME SHOTGUN SEQUENCE"/>
    <property type="match status" value="1"/>
</dbReference>
<dbReference type="InterPro" id="IPR001401">
    <property type="entry name" value="Dynamin_GTPase"/>
</dbReference>
<dbReference type="GO" id="GO:0008017">
    <property type="term" value="F:microtubule binding"/>
    <property type="evidence" value="ECO:0007669"/>
    <property type="project" value="TreeGrafter"/>
</dbReference>
<accession>Q22AJ9</accession>
<dbReference type="OrthoDB" id="5061070at2759"/>
<dbReference type="GO" id="GO:0003924">
    <property type="term" value="F:GTPase activity"/>
    <property type="evidence" value="ECO:0007669"/>
    <property type="project" value="InterPro"/>
</dbReference>
<feature type="domain" description="Dynamin-type G" evidence="5">
    <location>
        <begin position="32"/>
        <end position="303"/>
    </location>
</feature>
<dbReference type="InterPro" id="IPR022812">
    <property type="entry name" value="Dynamin"/>
</dbReference>
<feature type="domain" description="GED" evidence="4">
    <location>
        <begin position="585"/>
        <end position="679"/>
    </location>
</feature>
<reference evidence="7" key="1">
    <citation type="journal article" date="2006" name="PLoS Biol.">
        <title>Macronuclear genome sequence of the ciliate Tetrahymena thermophila, a model eukaryote.</title>
        <authorList>
            <person name="Eisen J.A."/>
            <person name="Coyne R.S."/>
            <person name="Wu M."/>
            <person name="Wu D."/>
            <person name="Thiagarajan M."/>
            <person name="Wortman J.R."/>
            <person name="Badger J.H."/>
            <person name="Ren Q."/>
            <person name="Amedeo P."/>
            <person name="Jones K.M."/>
            <person name="Tallon L.J."/>
            <person name="Delcher A.L."/>
            <person name="Salzberg S.L."/>
            <person name="Silva J.C."/>
            <person name="Haas B.J."/>
            <person name="Majoros W.H."/>
            <person name="Farzad M."/>
            <person name="Carlton J.M."/>
            <person name="Smith R.K. Jr."/>
            <person name="Garg J."/>
            <person name="Pearlman R.E."/>
            <person name="Karrer K.M."/>
            <person name="Sun L."/>
            <person name="Manning G."/>
            <person name="Elde N.C."/>
            <person name="Turkewitz A.P."/>
            <person name="Asai D.J."/>
            <person name="Wilkes D.E."/>
            <person name="Wang Y."/>
            <person name="Cai H."/>
            <person name="Collins K."/>
            <person name="Stewart B.A."/>
            <person name="Lee S.R."/>
            <person name="Wilamowska K."/>
            <person name="Weinberg Z."/>
            <person name="Ruzzo W.L."/>
            <person name="Wloga D."/>
            <person name="Gaertig J."/>
            <person name="Frankel J."/>
            <person name="Tsao C.-C."/>
            <person name="Gorovsky M.A."/>
            <person name="Keeling P.J."/>
            <person name="Waller R.F."/>
            <person name="Patron N.J."/>
            <person name="Cherry J.M."/>
            <person name="Stover N.A."/>
            <person name="Krieger C.J."/>
            <person name="del Toro C."/>
            <person name="Ryder H.F."/>
            <person name="Williamson S.C."/>
            <person name="Barbeau R.A."/>
            <person name="Hamilton E.P."/>
            <person name="Orias E."/>
        </authorList>
    </citation>
    <scope>NUCLEOTIDE SEQUENCE [LARGE SCALE GENOMIC DNA]</scope>
    <source>
        <strain evidence="7">SB210</strain>
    </source>
</reference>
<keyword evidence="1 3" id="KW-0547">Nucleotide-binding</keyword>
<dbReference type="SUPFAM" id="SSF52540">
    <property type="entry name" value="P-loop containing nucleoside triphosphate hydrolases"/>
    <property type="match status" value="1"/>
</dbReference>
<dbReference type="STRING" id="312017.Q22AJ9"/>
<dbReference type="GO" id="GO:0005737">
    <property type="term" value="C:cytoplasm"/>
    <property type="evidence" value="ECO:0007669"/>
    <property type="project" value="TreeGrafter"/>
</dbReference>
<dbReference type="InterPro" id="IPR003130">
    <property type="entry name" value="GED"/>
</dbReference>
<dbReference type="HOGENOM" id="CLU_401462_0_0_1"/>
<dbReference type="GeneID" id="7828481"/>
<dbReference type="GO" id="GO:0016020">
    <property type="term" value="C:membrane"/>
    <property type="evidence" value="ECO:0007669"/>
    <property type="project" value="TreeGrafter"/>
</dbReference>
<evidence type="ECO:0000259" key="4">
    <source>
        <dbReference type="PROSITE" id="PS51388"/>
    </source>
</evidence>
<dbReference type="InterPro" id="IPR027417">
    <property type="entry name" value="P-loop_NTPase"/>
</dbReference>